<comment type="caution">
    <text evidence="1">The sequence shown here is derived from an EMBL/GenBank/DDBJ whole genome shotgun (WGS) entry which is preliminary data.</text>
</comment>
<sequence>MGVLAVTVLSLVSDRSADRRHLRSAPRGYHFRDVIERSFDIARAGHHCYDAILFRCGMGVAERLPTILFFNPVPNVITVPINSQTPRPCQKVSHIRAPDFYDDPTRHSPKRRHTLAESFGPGACSLPSSLYDDLLAERRRGETHSKKAEANLQITAVDNHPKDIR</sequence>
<reference evidence="1 2" key="1">
    <citation type="journal article" date="2023" name="Sci. Data">
        <title>Genome assembly of the Korean intertidal mud-creeper Batillaria attramentaria.</title>
        <authorList>
            <person name="Patra A.K."/>
            <person name="Ho P.T."/>
            <person name="Jun S."/>
            <person name="Lee S.J."/>
            <person name="Kim Y."/>
            <person name="Won Y.J."/>
        </authorList>
    </citation>
    <scope>NUCLEOTIDE SEQUENCE [LARGE SCALE GENOMIC DNA]</scope>
    <source>
        <strain evidence="1">Wonlab-2016</strain>
    </source>
</reference>
<name>A0ABD0M583_9CAEN</name>
<accession>A0ABD0M583</accession>
<evidence type="ECO:0000313" key="1">
    <source>
        <dbReference type="EMBL" id="KAK7506921.1"/>
    </source>
</evidence>
<keyword evidence="2" id="KW-1185">Reference proteome</keyword>
<dbReference type="Proteomes" id="UP001519460">
    <property type="component" value="Unassembled WGS sequence"/>
</dbReference>
<protein>
    <submittedName>
        <fullName evidence="1">Uncharacterized protein</fullName>
    </submittedName>
</protein>
<dbReference type="EMBL" id="JACVVK020000005">
    <property type="protein sequence ID" value="KAK7506921.1"/>
    <property type="molecule type" value="Genomic_DNA"/>
</dbReference>
<dbReference type="AlphaFoldDB" id="A0ABD0M583"/>
<gene>
    <name evidence="1" type="ORF">BaRGS_00001772</name>
</gene>
<evidence type="ECO:0000313" key="2">
    <source>
        <dbReference type="Proteomes" id="UP001519460"/>
    </source>
</evidence>
<organism evidence="1 2">
    <name type="scientific">Batillaria attramentaria</name>
    <dbReference type="NCBI Taxonomy" id="370345"/>
    <lineage>
        <taxon>Eukaryota</taxon>
        <taxon>Metazoa</taxon>
        <taxon>Spiralia</taxon>
        <taxon>Lophotrochozoa</taxon>
        <taxon>Mollusca</taxon>
        <taxon>Gastropoda</taxon>
        <taxon>Caenogastropoda</taxon>
        <taxon>Sorbeoconcha</taxon>
        <taxon>Cerithioidea</taxon>
        <taxon>Batillariidae</taxon>
        <taxon>Batillaria</taxon>
    </lineage>
</organism>
<proteinExistence type="predicted"/>